<comment type="subcellular location">
    <subcellularLocation>
        <location evidence="2">Membrane</location>
    </subcellularLocation>
</comment>
<reference evidence="13" key="1">
    <citation type="submission" date="2020-10" db="EMBL/GenBank/DDBJ databases">
        <authorList>
            <person name="Gilroy R."/>
        </authorList>
    </citation>
    <scope>NUCLEOTIDE SEQUENCE</scope>
    <source>
        <strain evidence="13">ChiSjej2B20-13462</strain>
    </source>
</reference>
<evidence type="ECO:0000256" key="1">
    <source>
        <dbReference type="ARBA" id="ARBA00000085"/>
    </source>
</evidence>
<evidence type="ECO:0000256" key="9">
    <source>
        <dbReference type="ARBA" id="ARBA00023012"/>
    </source>
</evidence>
<keyword evidence="6 11" id="KW-0812">Transmembrane</keyword>
<evidence type="ECO:0000256" key="7">
    <source>
        <dbReference type="ARBA" id="ARBA00022777"/>
    </source>
</evidence>
<proteinExistence type="predicted"/>
<dbReference type="InterPro" id="IPR036097">
    <property type="entry name" value="HisK_dim/P_sf"/>
</dbReference>
<dbReference type="Pfam" id="PF02518">
    <property type="entry name" value="HATPase_c"/>
    <property type="match status" value="1"/>
</dbReference>
<dbReference type="SUPFAM" id="SSF55874">
    <property type="entry name" value="ATPase domain of HSP90 chaperone/DNA topoisomerase II/histidine kinase"/>
    <property type="match status" value="1"/>
</dbReference>
<evidence type="ECO:0000313" key="13">
    <source>
        <dbReference type="EMBL" id="HIQ68837.1"/>
    </source>
</evidence>
<evidence type="ECO:0000256" key="2">
    <source>
        <dbReference type="ARBA" id="ARBA00004370"/>
    </source>
</evidence>
<dbReference type="EC" id="2.7.13.3" evidence="3"/>
<dbReference type="Gene3D" id="3.30.565.10">
    <property type="entry name" value="Histidine kinase-like ATPase, C-terminal domain"/>
    <property type="match status" value="1"/>
</dbReference>
<dbReference type="PROSITE" id="PS50109">
    <property type="entry name" value="HIS_KIN"/>
    <property type="match status" value="1"/>
</dbReference>
<evidence type="ECO:0000313" key="14">
    <source>
        <dbReference type="Proteomes" id="UP000886874"/>
    </source>
</evidence>
<dbReference type="FunFam" id="3.30.565.10:FF:000006">
    <property type="entry name" value="Sensor histidine kinase WalK"/>
    <property type="match status" value="1"/>
</dbReference>
<reference evidence="13" key="2">
    <citation type="journal article" date="2021" name="PeerJ">
        <title>Extensive microbial diversity within the chicken gut microbiome revealed by metagenomics and culture.</title>
        <authorList>
            <person name="Gilroy R."/>
            <person name="Ravi A."/>
            <person name="Getino M."/>
            <person name="Pursley I."/>
            <person name="Horton D.L."/>
            <person name="Alikhan N.F."/>
            <person name="Baker D."/>
            <person name="Gharbi K."/>
            <person name="Hall N."/>
            <person name="Watson M."/>
            <person name="Adriaenssens E.M."/>
            <person name="Foster-Nyarko E."/>
            <person name="Jarju S."/>
            <person name="Secka A."/>
            <person name="Antonio M."/>
            <person name="Oren A."/>
            <person name="Chaudhuri R.R."/>
            <person name="La Ragione R."/>
            <person name="Hildebrand F."/>
            <person name="Pallen M.J."/>
        </authorList>
    </citation>
    <scope>NUCLEOTIDE SEQUENCE</scope>
    <source>
        <strain evidence="13">ChiSjej2B20-13462</strain>
    </source>
</reference>
<dbReference type="InterPro" id="IPR036890">
    <property type="entry name" value="HATPase_C_sf"/>
</dbReference>
<evidence type="ECO:0000259" key="12">
    <source>
        <dbReference type="PROSITE" id="PS50109"/>
    </source>
</evidence>
<keyword evidence="10 11" id="KW-0472">Membrane</keyword>
<comment type="caution">
    <text evidence="13">The sequence shown here is derived from an EMBL/GenBank/DDBJ whole genome shotgun (WGS) entry which is preliminary data.</text>
</comment>
<evidence type="ECO:0000256" key="5">
    <source>
        <dbReference type="ARBA" id="ARBA00022679"/>
    </source>
</evidence>
<dbReference type="CDD" id="cd00082">
    <property type="entry name" value="HisKA"/>
    <property type="match status" value="1"/>
</dbReference>
<dbReference type="PANTHER" id="PTHR45436:SF5">
    <property type="entry name" value="SENSOR HISTIDINE KINASE TRCS"/>
    <property type="match status" value="1"/>
</dbReference>
<dbReference type="InterPro" id="IPR004358">
    <property type="entry name" value="Sig_transdc_His_kin-like_C"/>
</dbReference>
<dbReference type="SUPFAM" id="SSF47384">
    <property type="entry name" value="Homodimeric domain of signal transducing histidine kinase"/>
    <property type="match status" value="1"/>
</dbReference>
<sequence>MREAKTGATARKILKTQKSALGWTLFLSNFLLLALGLGCLLLYYLKLYAGSWEALGETSFTWIWLEPVRLDPLQLQLTLQAVGGEAAVYDVTDALALFFSAYVGFLLVQGLISATAGAIWRGRVRQHLRRLTSMAQEARRLGAEAASPQKVEHLREAIGQLQPTESARIHTHDPDLKGLEDAVNDLLDRMQAAYSQQTRFVSDASHELRTPIAVLKGYADLLERWGKDDPQVRDEAISAIQTEAERMSRLVEQLLFLARGDSGRTKLTLAPVDLGDLVREVWEESHMIDPGHRWELETPAPLTVQADRDMLKQALRILTDNAAKYTPRDGEICLRTMTDETGRPCISVRDTGMGIRPEDAPHVFQRFYRADPARSRQSGGAGLGLSIAGWIIEQHGGILEVYSWEGVGSRFTIHLPGGGA</sequence>
<dbReference type="PRINTS" id="PR00344">
    <property type="entry name" value="BCTRLSENSOR"/>
</dbReference>
<dbReference type="InterPro" id="IPR050428">
    <property type="entry name" value="TCS_sensor_his_kinase"/>
</dbReference>
<dbReference type="FunFam" id="1.10.287.130:FF:000001">
    <property type="entry name" value="Two-component sensor histidine kinase"/>
    <property type="match status" value="1"/>
</dbReference>
<keyword evidence="8 11" id="KW-1133">Transmembrane helix</keyword>
<gene>
    <name evidence="13" type="ORF">IAA67_00680</name>
</gene>
<feature type="transmembrane region" description="Helical" evidence="11">
    <location>
        <begin position="95"/>
        <end position="120"/>
    </location>
</feature>
<dbReference type="GO" id="GO:0005886">
    <property type="term" value="C:plasma membrane"/>
    <property type="evidence" value="ECO:0007669"/>
    <property type="project" value="TreeGrafter"/>
</dbReference>
<dbReference type="Gene3D" id="1.10.287.130">
    <property type="match status" value="1"/>
</dbReference>
<keyword evidence="9" id="KW-0902">Two-component regulatory system</keyword>
<evidence type="ECO:0000256" key="4">
    <source>
        <dbReference type="ARBA" id="ARBA00022553"/>
    </source>
</evidence>
<accession>A0A9D0Z423</accession>
<keyword evidence="7 13" id="KW-0418">Kinase</keyword>
<dbReference type="Pfam" id="PF00512">
    <property type="entry name" value="HisKA"/>
    <property type="match status" value="1"/>
</dbReference>
<dbReference type="InterPro" id="IPR003594">
    <property type="entry name" value="HATPase_dom"/>
</dbReference>
<dbReference type="Proteomes" id="UP000886874">
    <property type="component" value="Unassembled WGS sequence"/>
</dbReference>
<dbReference type="InterPro" id="IPR003661">
    <property type="entry name" value="HisK_dim/P_dom"/>
</dbReference>
<dbReference type="SMART" id="SM00388">
    <property type="entry name" value="HisKA"/>
    <property type="match status" value="1"/>
</dbReference>
<keyword evidence="4" id="KW-0597">Phosphoprotein</keyword>
<feature type="transmembrane region" description="Helical" evidence="11">
    <location>
        <begin position="21"/>
        <end position="45"/>
    </location>
</feature>
<dbReference type="InterPro" id="IPR005467">
    <property type="entry name" value="His_kinase_dom"/>
</dbReference>
<evidence type="ECO:0000256" key="3">
    <source>
        <dbReference type="ARBA" id="ARBA00012438"/>
    </source>
</evidence>
<dbReference type="PANTHER" id="PTHR45436">
    <property type="entry name" value="SENSOR HISTIDINE KINASE YKOH"/>
    <property type="match status" value="1"/>
</dbReference>
<dbReference type="SMART" id="SM00387">
    <property type="entry name" value="HATPase_c"/>
    <property type="match status" value="1"/>
</dbReference>
<organism evidence="13 14">
    <name type="scientific">Candidatus Avoscillospira stercorigallinarum</name>
    <dbReference type="NCBI Taxonomy" id="2840708"/>
    <lineage>
        <taxon>Bacteria</taxon>
        <taxon>Bacillati</taxon>
        <taxon>Bacillota</taxon>
        <taxon>Clostridia</taxon>
        <taxon>Eubacteriales</taxon>
        <taxon>Oscillospiraceae</taxon>
        <taxon>Oscillospiraceae incertae sedis</taxon>
        <taxon>Candidatus Avoscillospira</taxon>
    </lineage>
</organism>
<protein>
    <recommendedName>
        <fullName evidence="3">histidine kinase</fullName>
        <ecNumber evidence="3">2.7.13.3</ecNumber>
    </recommendedName>
</protein>
<evidence type="ECO:0000256" key="11">
    <source>
        <dbReference type="SAM" id="Phobius"/>
    </source>
</evidence>
<evidence type="ECO:0000256" key="6">
    <source>
        <dbReference type="ARBA" id="ARBA00022692"/>
    </source>
</evidence>
<dbReference type="GO" id="GO:0000155">
    <property type="term" value="F:phosphorelay sensor kinase activity"/>
    <property type="evidence" value="ECO:0007669"/>
    <property type="project" value="InterPro"/>
</dbReference>
<evidence type="ECO:0000256" key="10">
    <source>
        <dbReference type="ARBA" id="ARBA00023136"/>
    </source>
</evidence>
<dbReference type="CDD" id="cd00075">
    <property type="entry name" value="HATPase"/>
    <property type="match status" value="1"/>
</dbReference>
<comment type="catalytic activity">
    <reaction evidence="1">
        <text>ATP + protein L-histidine = ADP + protein N-phospho-L-histidine.</text>
        <dbReference type="EC" id="2.7.13.3"/>
    </reaction>
</comment>
<name>A0A9D0Z423_9FIRM</name>
<dbReference type="AlphaFoldDB" id="A0A9D0Z423"/>
<feature type="domain" description="Histidine kinase" evidence="12">
    <location>
        <begin position="203"/>
        <end position="419"/>
    </location>
</feature>
<dbReference type="EMBL" id="DVFN01000011">
    <property type="protein sequence ID" value="HIQ68837.1"/>
    <property type="molecule type" value="Genomic_DNA"/>
</dbReference>
<evidence type="ECO:0000256" key="8">
    <source>
        <dbReference type="ARBA" id="ARBA00022989"/>
    </source>
</evidence>
<keyword evidence="5" id="KW-0808">Transferase</keyword>